<protein>
    <submittedName>
        <fullName evidence="2">Uncharacterized protein</fullName>
    </submittedName>
</protein>
<feature type="region of interest" description="Disordered" evidence="1">
    <location>
        <begin position="1"/>
        <end position="112"/>
    </location>
</feature>
<feature type="compositionally biased region" description="Low complexity" evidence="1">
    <location>
        <begin position="26"/>
        <end position="37"/>
    </location>
</feature>
<dbReference type="AlphaFoldDB" id="A0AAP0P739"/>
<comment type="caution">
    <text evidence="2">The sequence shown here is derived from an EMBL/GenBank/DDBJ whole genome shotgun (WGS) entry which is preliminary data.</text>
</comment>
<evidence type="ECO:0000313" key="3">
    <source>
        <dbReference type="Proteomes" id="UP001419268"/>
    </source>
</evidence>
<name>A0AAP0P739_9MAGN</name>
<feature type="compositionally biased region" description="Polar residues" evidence="1">
    <location>
        <begin position="1"/>
        <end position="10"/>
    </location>
</feature>
<dbReference type="EMBL" id="JBBNAG010000005">
    <property type="protein sequence ID" value="KAK9132519.1"/>
    <property type="molecule type" value="Genomic_DNA"/>
</dbReference>
<sequence>MTRGKSTVSRQEVDDEQTRAQRRSKAATTFASPFASSDRGSKRVHTTFYRKERQRTTQILGVRARLSSGDDVEDEASHVPVGGRSRSSSGAETTTSQRQASGGADKGCHRHDNVVVRTLTVRHG</sequence>
<organism evidence="2 3">
    <name type="scientific">Stephania cephalantha</name>
    <dbReference type="NCBI Taxonomy" id="152367"/>
    <lineage>
        <taxon>Eukaryota</taxon>
        <taxon>Viridiplantae</taxon>
        <taxon>Streptophyta</taxon>
        <taxon>Embryophyta</taxon>
        <taxon>Tracheophyta</taxon>
        <taxon>Spermatophyta</taxon>
        <taxon>Magnoliopsida</taxon>
        <taxon>Ranunculales</taxon>
        <taxon>Menispermaceae</taxon>
        <taxon>Menispermoideae</taxon>
        <taxon>Cissampelideae</taxon>
        <taxon>Stephania</taxon>
    </lineage>
</organism>
<reference evidence="2 3" key="1">
    <citation type="submission" date="2024-01" db="EMBL/GenBank/DDBJ databases">
        <title>Genome assemblies of Stephania.</title>
        <authorList>
            <person name="Yang L."/>
        </authorList>
    </citation>
    <scope>NUCLEOTIDE SEQUENCE [LARGE SCALE GENOMIC DNA]</scope>
    <source>
        <strain evidence="2">JXDWG</strain>
        <tissue evidence="2">Leaf</tissue>
    </source>
</reference>
<evidence type="ECO:0000313" key="2">
    <source>
        <dbReference type="EMBL" id="KAK9132519.1"/>
    </source>
</evidence>
<dbReference type="Proteomes" id="UP001419268">
    <property type="component" value="Unassembled WGS sequence"/>
</dbReference>
<gene>
    <name evidence="2" type="ORF">Scep_012047</name>
</gene>
<keyword evidence="3" id="KW-1185">Reference proteome</keyword>
<proteinExistence type="predicted"/>
<accession>A0AAP0P739</accession>
<evidence type="ECO:0000256" key="1">
    <source>
        <dbReference type="SAM" id="MobiDB-lite"/>
    </source>
</evidence>
<feature type="compositionally biased region" description="Polar residues" evidence="1">
    <location>
        <begin position="91"/>
        <end position="100"/>
    </location>
</feature>